<keyword evidence="3" id="KW-1185">Reference proteome</keyword>
<reference evidence="2" key="2">
    <citation type="submission" date="2023-05" db="EMBL/GenBank/DDBJ databases">
        <authorList>
            <consortium name="Lawrence Berkeley National Laboratory"/>
            <person name="Steindorff A."/>
            <person name="Hensen N."/>
            <person name="Bonometti L."/>
            <person name="Westerberg I."/>
            <person name="Brannstrom I.O."/>
            <person name="Guillou S."/>
            <person name="Cros-Aarteil S."/>
            <person name="Calhoun S."/>
            <person name="Haridas S."/>
            <person name="Kuo A."/>
            <person name="Mondo S."/>
            <person name="Pangilinan J."/>
            <person name="Riley R."/>
            <person name="Labutti K."/>
            <person name="Andreopoulos B."/>
            <person name="Lipzen A."/>
            <person name="Chen C."/>
            <person name="Yanf M."/>
            <person name="Daum C."/>
            <person name="Ng V."/>
            <person name="Clum A."/>
            <person name="Ohm R."/>
            <person name="Martin F."/>
            <person name="Silar P."/>
            <person name="Natvig D."/>
            <person name="Lalanne C."/>
            <person name="Gautier V."/>
            <person name="Ament-Velasquez S.L."/>
            <person name="Kruys A."/>
            <person name="Hutchinson M.I."/>
            <person name="Powell A.J."/>
            <person name="Barry K."/>
            <person name="Miller A.N."/>
            <person name="Grigoriev I.V."/>
            <person name="Debuchy R."/>
            <person name="Gladieux P."/>
            <person name="Thoren M.H."/>
            <person name="Johannesson H."/>
        </authorList>
    </citation>
    <scope>NUCLEOTIDE SEQUENCE</scope>
    <source>
        <strain evidence="2">CBS 757.83</strain>
    </source>
</reference>
<dbReference type="Proteomes" id="UP001305647">
    <property type="component" value="Unassembled WGS sequence"/>
</dbReference>
<proteinExistence type="predicted"/>
<name>A0AAN6PU62_9PEZI</name>
<gene>
    <name evidence="2" type="ORF">N658DRAFT_259363</name>
</gene>
<sequence>MLGPKESVIETEQSADLKLDPSQDATKMVEDNGSGSRHGHGISHEVASNTGDDWNDSDDSDSSNLSSHSREDSSPMIYESEEYFSRLIQDEERNPQWQSRKPSSPLDKASFLWNLSMGHILDGLGHEYERITESGTTDGKQLGRIRKLFEGGLFLVLFSLQKSPVAREFRVSVLSTYTSWVVS</sequence>
<evidence type="ECO:0000313" key="2">
    <source>
        <dbReference type="EMBL" id="KAK4097838.1"/>
    </source>
</evidence>
<evidence type="ECO:0000256" key="1">
    <source>
        <dbReference type="SAM" id="MobiDB-lite"/>
    </source>
</evidence>
<dbReference type="AlphaFoldDB" id="A0AAN6PU62"/>
<reference evidence="2" key="1">
    <citation type="journal article" date="2023" name="Mol. Phylogenet. Evol.">
        <title>Genome-scale phylogeny and comparative genomics of the fungal order Sordariales.</title>
        <authorList>
            <person name="Hensen N."/>
            <person name="Bonometti L."/>
            <person name="Westerberg I."/>
            <person name="Brannstrom I.O."/>
            <person name="Guillou S."/>
            <person name="Cros-Aarteil S."/>
            <person name="Calhoun S."/>
            <person name="Haridas S."/>
            <person name="Kuo A."/>
            <person name="Mondo S."/>
            <person name="Pangilinan J."/>
            <person name="Riley R."/>
            <person name="LaButti K."/>
            <person name="Andreopoulos B."/>
            <person name="Lipzen A."/>
            <person name="Chen C."/>
            <person name="Yan M."/>
            <person name="Daum C."/>
            <person name="Ng V."/>
            <person name="Clum A."/>
            <person name="Steindorff A."/>
            <person name="Ohm R.A."/>
            <person name="Martin F."/>
            <person name="Silar P."/>
            <person name="Natvig D.O."/>
            <person name="Lalanne C."/>
            <person name="Gautier V."/>
            <person name="Ament-Velasquez S.L."/>
            <person name="Kruys A."/>
            <person name="Hutchinson M.I."/>
            <person name="Powell A.J."/>
            <person name="Barry K."/>
            <person name="Miller A.N."/>
            <person name="Grigoriev I.V."/>
            <person name="Debuchy R."/>
            <person name="Gladieux P."/>
            <person name="Hiltunen Thoren M."/>
            <person name="Johannesson H."/>
        </authorList>
    </citation>
    <scope>NUCLEOTIDE SEQUENCE</scope>
    <source>
        <strain evidence="2">CBS 757.83</strain>
    </source>
</reference>
<organism evidence="2 3">
    <name type="scientific">Parathielavia hyrcaniae</name>
    <dbReference type="NCBI Taxonomy" id="113614"/>
    <lineage>
        <taxon>Eukaryota</taxon>
        <taxon>Fungi</taxon>
        <taxon>Dikarya</taxon>
        <taxon>Ascomycota</taxon>
        <taxon>Pezizomycotina</taxon>
        <taxon>Sordariomycetes</taxon>
        <taxon>Sordariomycetidae</taxon>
        <taxon>Sordariales</taxon>
        <taxon>Chaetomiaceae</taxon>
        <taxon>Parathielavia</taxon>
    </lineage>
</organism>
<dbReference type="EMBL" id="MU863667">
    <property type="protein sequence ID" value="KAK4097838.1"/>
    <property type="molecule type" value="Genomic_DNA"/>
</dbReference>
<protein>
    <submittedName>
        <fullName evidence="2">Uncharacterized protein</fullName>
    </submittedName>
</protein>
<comment type="caution">
    <text evidence="2">The sequence shown here is derived from an EMBL/GenBank/DDBJ whole genome shotgun (WGS) entry which is preliminary data.</text>
</comment>
<evidence type="ECO:0000313" key="3">
    <source>
        <dbReference type="Proteomes" id="UP001305647"/>
    </source>
</evidence>
<feature type="region of interest" description="Disordered" evidence="1">
    <location>
        <begin position="1"/>
        <end position="74"/>
    </location>
</feature>
<accession>A0AAN6PU62</accession>